<keyword evidence="2" id="KW-1185">Reference proteome</keyword>
<dbReference type="OrthoDB" id="628736at2"/>
<reference evidence="1 2" key="1">
    <citation type="submission" date="2016-11" db="EMBL/GenBank/DDBJ databases">
        <authorList>
            <person name="Jaros S."/>
            <person name="Januszkiewicz K."/>
            <person name="Wedrychowicz H."/>
        </authorList>
    </citation>
    <scope>NUCLEOTIDE SEQUENCE [LARGE SCALE GENOMIC DNA]</scope>
    <source>
        <strain evidence="1 2">DSM 24787</strain>
    </source>
</reference>
<organism evidence="1 2">
    <name type="scientific">Chitinophaga niabensis</name>
    <dbReference type="NCBI Taxonomy" id="536979"/>
    <lineage>
        <taxon>Bacteria</taxon>
        <taxon>Pseudomonadati</taxon>
        <taxon>Bacteroidota</taxon>
        <taxon>Chitinophagia</taxon>
        <taxon>Chitinophagales</taxon>
        <taxon>Chitinophagaceae</taxon>
        <taxon>Chitinophaga</taxon>
    </lineage>
</organism>
<proteinExistence type="predicted"/>
<dbReference type="AlphaFoldDB" id="A0A1N6JNI8"/>
<evidence type="ECO:0000313" key="1">
    <source>
        <dbReference type="EMBL" id="SIO45739.1"/>
    </source>
</evidence>
<dbReference type="EMBL" id="FSRA01000002">
    <property type="protein sequence ID" value="SIO45739.1"/>
    <property type="molecule type" value="Genomic_DNA"/>
</dbReference>
<dbReference type="STRING" id="536979.SAMN04488055_4198"/>
<name>A0A1N6JNI8_9BACT</name>
<accession>A0A1N6JNI8</accession>
<evidence type="ECO:0000313" key="2">
    <source>
        <dbReference type="Proteomes" id="UP000185003"/>
    </source>
</evidence>
<gene>
    <name evidence="1" type="ORF">SAMN04488055_4198</name>
</gene>
<dbReference type="Proteomes" id="UP000185003">
    <property type="component" value="Unassembled WGS sequence"/>
</dbReference>
<sequence>MRPGIFIVVAFFAGIFSIINGNRAKKMSSEAAHSIDWYGIQLRVLQKESQQFLQAVMAHKKETEIEKQFRDTRAAYKKLELFAAYFDPATATALSGWNNITLDDTAAMRRETIQVISHIEHLKNATDSLVSTDAQLFDAMTMEMGKVKDFEANENGVADTKEALAGVKAIWLFYQDKLNGHLSEQTRELFMEAERMLDTTKGFNDNSRIKFVVQYVDPLVVNISQTKTALKIGEQSRKEN</sequence>
<dbReference type="RefSeq" id="WP_074241565.1">
    <property type="nucleotide sequence ID" value="NZ_FSRA01000002.1"/>
</dbReference>
<protein>
    <submittedName>
        <fullName evidence="1">Uncharacterized protein</fullName>
    </submittedName>
</protein>